<dbReference type="InterPro" id="IPR000182">
    <property type="entry name" value="GNAT_dom"/>
</dbReference>
<dbReference type="PROSITE" id="PS51186">
    <property type="entry name" value="GNAT"/>
    <property type="match status" value="1"/>
</dbReference>
<protein>
    <submittedName>
        <fullName evidence="4">Phosphinothricin acetyltransferase</fullName>
    </submittedName>
</protein>
<sequence>MRLHIREATKVDLASITTIYNQGIEEGNATLEVDLKTASDMDQWFSEHDQRYQVLVATLNKKICGWASLNRYSQRRAHEGIAVISIYIERDWRGKGLGGRILKELEWIAINHDFHKLVLYALPTNKRGYQLYKKNGFREVGVFQKHGRLNGNFIDVIAMEKILID</sequence>
<evidence type="ECO:0000259" key="3">
    <source>
        <dbReference type="PROSITE" id="PS51186"/>
    </source>
</evidence>
<dbReference type="EMBL" id="FQVL01000001">
    <property type="protein sequence ID" value="SHE34724.1"/>
    <property type="molecule type" value="Genomic_DNA"/>
</dbReference>
<dbReference type="SUPFAM" id="SSF55729">
    <property type="entry name" value="Acyl-CoA N-acyltransferases (Nat)"/>
    <property type="match status" value="1"/>
</dbReference>
<dbReference type="NCBIfam" id="NF040503">
    <property type="entry name" value="resist_ArsN1a"/>
    <property type="match status" value="1"/>
</dbReference>
<dbReference type="PANTHER" id="PTHR43072">
    <property type="entry name" value="N-ACETYLTRANSFERASE"/>
    <property type="match status" value="1"/>
</dbReference>
<evidence type="ECO:0000313" key="5">
    <source>
        <dbReference type="Proteomes" id="UP000184476"/>
    </source>
</evidence>
<keyword evidence="2" id="KW-0012">Acyltransferase</keyword>
<proteinExistence type="predicted"/>
<dbReference type="AlphaFoldDB" id="A0A1M4SR46"/>
<keyword evidence="5" id="KW-1185">Reference proteome</keyword>
<dbReference type="OrthoDB" id="9798006at2"/>
<keyword evidence="1 4" id="KW-0808">Transferase</keyword>
<evidence type="ECO:0000256" key="1">
    <source>
        <dbReference type="ARBA" id="ARBA00022679"/>
    </source>
</evidence>
<dbReference type="Pfam" id="PF00583">
    <property type="entry name" value="Acetyltransf_1"/>
    <property type="match status" value="1"/>
</dbReference>
<reference evidence="4 5" key="1">
    <citation type="submission" date="2016-11" db="EMBL/GenBank/DDBJ databases">
        <authorList>
            <person name="Jaros S."/>
            <person name="Januszkiewicz K."/>
            <person name="Wedrychowicz H."/>
        </authorList>
    </citation>
    <scope>NUCLEOTIDE SEQUENCE [LARGE SCALE GENOMIC DNA]</scope>
    <source>
        <strain evidence="4 5">DSM 44666</strain>
    </source>
</reference>
<gene>
    <name evidence="4" type="ORF">SAMN05444392_10199</name>
</gene>
<organism evidence="4 5">
    <name type="scientific">Seinonella peptonophila</name>
    <dbReference type="NCBI Taxonomy" id="112248"/>
    <lineage>
        <taxon>Bacteria</taxon>
        <taxon>Bacillati</taxon>
        <taxon>Bacillota</taxon>
        <taxon>Bacilli</taxon>
        <taxon>Bacillales</taxon>
        <taxon>Thermoactinomycetaceae</taxon>
        <taxon>Seinonella</taxon>
    </lineage>
</organism>
<dbReference type="InterPro" id="IPR016181">
    <property type="entry name" value="Acyl_CoA_acyltransferase"/>
</dbReference>
<feature type="domain" description="N-acetyltransferase" evidence="3">
    <location>
        <begin position="3"/>
        <end position="164"/>
    </location>
</feature>
<accession>A0A1M4SR46</accession>
<dbReference type="Proteomes" id="UP000184476">
    <property type="component" value="Unassembled WGS sequence"/>
</dbReference>
<dbReference type="CDD" id="cd04301">
    <property type="entry name" value="NAT_SF"/>
    <property type="match status" value="1"/>
</dbReference>
<dbReference type="RefSeq" id="WP_073150258.1">
    <property type="nucleotide sequence ID" value="NZ_FQVL01000001.1"/>
</dbReference>
<evidence type="ECO:0000313" key="4">
    <source>
        <dbReference type="EMBL" id="SHE34724.1"/>
    </source>
</evidence>
<dbReference type="PANTHER" id="PTHR43072:SF23">
    <property type="entry name" value="UPF0039 PROTEIN C11D3.02C"/>
    <property type="match status" value="1"/>
</dbReference>
<dbReference type="GO" id="GO:0016747">
    <property type="term" value="F:acyltransferase activity, transferring groups other than amino-acyl groups"/>
    <property type="evidence" value="ECO:0007669"/>
    <property type="project" value="InterPro"/>
</dbReference>
<name>A0A1M4SR46_9BACL</name>
<evidence type="ECO:0000256" key="2">
    <source>
        <dbReference type="ARBA" id="ARBA00023315"/>
    </source>
</evidence>
<dbReference type="Gene3D" id="3.40.630.30">
    <property type="match status" value="1"/>
</dbReference>
<dbReference type="STRING" id="112248.SAMN05444392_10199"/>